<comment type="similarity">
    <text evidence="1">Belongs to the YggT family.</text>
</comment>
<protein>
    <submittedName>
        <fullName evidence="3">YggT family protein</fullName>
    </submittedName>
</protein>
<dbReference type="PANTHER" id="PTHR33219">
    <property type="entry name" value="YLMG HOMOLOG PROTEIN 2, CHLOROPLASTIC"/>
    <property type="match status" value="1"/>
</dbReference>
<feature type="transmembrane region" description="Helical" evidence="2">
    <location>
        <begin position="6"/>
        <end position="25"/>
    </location>
</feature>
<keyword evidence="2" id="KW-0472">Membrane</keyword>
<dbReference type="EMBL" id="BAABFC010000012">
    <property type="protein sequence ID" value="GAA4498572.1"/>
    <property type="molecule type" value="Genomic_DNA"/>
</dbReference>
<evidence type="ECO:0000256" key="2">
    <source>
        <dbReference type="SAM" id="Phobius"/>
    </source>
</evidence>
<evidence type="ECO:0000313" key="3">
    <source>
        <dbReference type="EMBL" id="GAA4498572.1"/>
    </source>
</evidence>
<keyword evidence="2" id="KW-1133">Transmembrane helix</keyword>
<dbReference type="Pfam" id="PF02325">
    <property type="entry name" value="CCB3_YggT"/>
    <property type="match status" value="2"/>
</dbReference>
<dbReference type="Proteomes" id="UP001501321">
    <property type="component" value="Unassembled WGS sequence"/>
</dbReference>
<comment type="caution">
    <text evidence="3">The sequence shown here is derived from an EMBL/GenBank/DDBJ whole genome shotgun (WGS) entry which is preliminary data.</text>
</comment>
<dbReference type="InterPro" id="IPR003425">
    <property type="entry name" value="CCB3/YggT"/>
</dbReference>
<name>A0ABP8QA71_9GAMM</name>
<gene>
    <name evidence="3" type="ORF">GCM10023095_17220</name>
</gene>
<evidence type="ECO:0000256" key="1">
    <source>
        <dbReference type="ARBA" id="ARBA00010894"/>
    </source>
</evidence>
<dbReference type="RefSeq" id="WP_345012077.1">
    <property type="nucleotide sequence ID" value="NZ_BAABFC010000012.1"/>
</dbReference>
<keyword evidence="2" id="KW-0812">Transmembrane</keyword>
<reference evidence="4" key="1">
    <citation type="journal article" date="2019" name="Int. J. Syst. Evol. Microbiol.">
        <title>The Global Catalogue of Microorganisms (GCM) 10K type strain sequencing project: providing services to taxonomists for standard genome sequencing and annotation.</title>
        <authorList>
            <consortium name="The Broad Institute Genomics Platform"/>
            <consortium name="The Broad Institute Genome Sequencing Center for Infectious Disease"/>
            <person name="Wu L."/>
            <person name="Ma J."/>
        </authorList>
    </citation>
    <scope>NUCLEOTIDE SEQUENCE [LARGE SCALE GENOMIC DNA]</scope>
    <source>
        <strain evidence="4">JCM 32226</strain>
    </source>
</reference>
<feature type="transmembrane region" description="Helical" evidence="2">
    <location>
        <begin position="147"/>
        <end position="173"/>
    </location>
</feature>
<dbReference type="PANTHER" id="PTHR33219:SF14">
    <property type="entry name" value="PROTEIN COFACTOR ASSEMBLY OF COMPLEX C SUBUNIT B CCB3, CHLOROPLASTIC-RELATED"/>
    <property type="match status" value="1"/>
</dbReference>
<accession>A0ABP8QA71</accession>
<evidence type="ECO:0000313" key="4">
    <source>
        <dbReference type="Proteomes" id="UP001501321"/>
    </source>
</evidence>
<organism evidence="3 4">
    <name type="scientific">Pseudaeromonas paramecii</name>
    <dbReference type="NCBI Taxonomy" id="2138166"/>
    <lineage>
        <taxon>Bacteria</taxon>
        <taxon>Pseudomonadati</taxon>
        <taxon>Pseudomonadota</taxon>
        <taxon>Gammaproteobacteria</taxon>
        <taxon>Aeromonadales</taxon>
        <taxon>Aeromonadaceae</taxon>
        <taxon>Pseudaeromonas</taxon>
    </lineage>
</organism>
<proteinExistence type="inferred from homology"/>
<sequence>MQSLYFILDTLFNLYLMVVILRIWLQWARADFYNPLSQFVVRCTHPILGPLRRLIPSLGGLDLAAVLLAYAVALGKYLLFLALGMIHGQWLGLLLVSLLLVLKQAGSLLFWLLVARAILSWVSQGRSPFELVLYQLTEPLLSPIRRVIPAIGGLDLSVLVLFIALQALNYLFLDLFPSLWSML</sequence>
<keyword evidence="4" id="KW-1185">Reference proteome</keyword>